<dbReference type="AlphaFoldDB" id="A0A194PRM9"/>
<reference evidence="1 2" key="1">
    <citation type="journal article" date="2015" name="Nat. Commun.">
        <title>Outbred genome sequencing and CRISPR/Cas9 gene editing in butterflies.</title>
        <authorList>
            <person name="Li X."/>
            <person name="Fan D."/>
            <person name="Zhang W."/>
            <person name="Liu G."/>
            <person name="Zhang L."/>
            <person name="Zhao L."/>
            <person name="Fang X."/>
            <person name="Chen L."/>
            <person name="Dong Y."/>
            <person name="Chen Y."/>
            <person name="Ding Y."/>
            <person name="Zhao R."/>
            <person name="Feng M."/>
            <person name="Zhu Y."/>
            <person name="Feng Y."/>
            <person name="Jiang X."/>
            <person name="Zhu D."/>
            <person name="Xiang H."/>
            <person name="Feng X."/>
            <person name="Li S."/>
            <person name="Wang J."/>
            <person name="Zhang G."/>
            <person name="Kronforst M.R."/>
            <person name="Wang W."/>
        </authorList>
    </citation>
    <scope>NUCLEOTIDE SEQUENCE [LARGE SCALE GENOMIC DNA]</scope>
    <source>
        <strain evidence="1">Ya'a_city_454_Px</strain>
        <tissue evidence="1">Whole body</tissue>
    </source>
</reference>
<dbReference type="EMBL" id="KQ459595">
    <property type="protein sequence ID" value="KPI95967.1"/>
    <property type="molecule type" value="Genomic_DNA"/>
</dbReference>
<proteinExistence type="predicted"/>
<dbReference type="Proteomes" id="UP000053268">
    <property type="component" value="Unassembled WGS sequence"/>
</dbReference>
<evidence type="ECO:0000313" key="1">
    <source>
        <dbReference type="EMBL" id="KPI95967.1"/>
    </source>
</evidence>
<sequence>MDRKEALTTNIPKQSCQATVYQPPTNLLPPLDPVRATDPVGPGVPPHTTAKIFIKTKTTKDTKENIKRIA</sequence>
<keyword evidence="2" id="KW-1185">Reference proteome</keyword>
<organism evidence="1 2">
    <name type="scientific">Papilio xuthus</name>
    <name type="common">Asian swallowtail butterfly</name>
    <dbReference type="NCBI Taxonomy" id="66420"/>
    <lineage>
        <taxon>Eukaryota</taxon>
        <taxon>Metazoa</taxon>
        <taxon>Ecdysozoa</taxon>
        <taxon>Arthropoda</taxon>
        <taxon>Hexapoda</taxon>
        <taxon>Insecta</taxon>
        <taxon>Pterygota</taxon>
        <taxon>Neoptera</taxon>
        <taxon>Endopterygota</taxon>
        <taxon>Lepidoptera</taxon>
        <taxon>Glossata</taxon>
        <taxon>Ditrysia</taxon>
        <taxon>Papilionoidea</taxon>
        <taxon>Papilionidae</taxon>
        <taxon>Papilioninae</taxon>
        <taxon>Papilio</taxon>
    </lineage>
</organism>
<name>A0A194PRM9_PAPXU</name>
<evidence type="ECO:0000313" key="2">
    <source>
        <dbReference type="Proteomes" id="UP000053268"/>
    </source>
</evidence>
<protein>
    <submittedName>
        <fullName evidence="1">Uncharacterized protein</fullName>
    </submittedName>
</protein>
<gene>
    <name evidence="1" type="ORF">RR46_11680</name>
</gene>
<accession>A0A194PRM9</accession>